<dbReference type="Ensembl" id="ENSBOBT00000010626.1">
    <property type="protein sequence ID" value="ENSBOBP00000010367.1"/>
    <property type="gene ID" value="ENSBOBG00000006656.1"/>
</dbReference>
<dbReference type="InterPro" id="IPR005617">
    <property type="entry name" value="Groucho/TLE_N"/>
</dbReference>
<keyword evidence="3" id="KW-1185">Reference proteome</keyword>
<accession>A0A8C0F3Q8</accession>
<evidence type="ECO:0000313" key="2">
    <source>
        <dbReference type="Ensembl" id="ENSBOBP00000010367.1"/>
    </source>
</evidence>
<dbReference type="Pfam" id="PF03920">
    <property type="entry name" value="TLE_N"/>
    <property type="match status" value="1"/>
</dbReference>
<evidence type="ECO:0000259" key="1">
    <source>
        <dbReference type="Pfam" id="PF03920"/>
    </source>
</evidence>
<sequence>MSYGLNIEMHKQAEIVKRLSAICAQIIPFLTQEVRGEAGDARWTEASFEPLGKGRTCVQPEPREVRGTPSRNCVSHGPVARVFKSREPYCLWGAL</sequence>
<name>A0A8C0F3Q8_BUBBB</name>
<organism evidence="2 3">
    <name type="scientific">Bubo bubo</name>
    <name type="common">Eurasian eagle-owl</name>
    <name type="synonym">Strix bubo</name>
    <dbReference type="NCBI Taxonomy" id="30461"/>
    <lineage>
        <taxon>Eukaryota</taxon>
        <taxon>Metazoa</taxon>
        <taxon>Chordata</taxon>
        <taxon>Craniata</taxon>
        <taxon>Vertebrata</taxon>
        <taxon>Euteleostomi</taxon>
        <taxon>Archelosauria</taxon>
        <taxon>Archosauria</taxon>
        <taxon>Dinosauria</taxon>
        <taxon>Saurischia</taxon>
        <taxon>Theropoda</taxon>
        <taxon>Coelurosauria</taxon>
        <taxon>Aves</taxon>
        <taxon>Neognathae</taxon>
        <taxon>Neoaves</taxon>
        <taxon>Telluraves</taxon>
        <taxon>Strigiformes</taxon>
        <taxon>Strigidae</taxon>
        <taxon>Bubo</taxon>
    </lineage>
</organism>
<feature type="domain" description="Groucho/TLE N-terminal Q-rich" evidence="1">
    <location>
        <begin position="1"/>
        <end position="35"/>
    </location>
</feature>
<dbReference type="Proteomes" id="UP000694567">
    <property type="component" value="Unplaced"/>
</dbReference>
<reference evidence="2" key="1">
    <citation type="submission" date="2025-08" db="UniProtKB">
        <authorList>
            <consortium name="Ensembl"/>
        </authorList>
    </citation>
    <scope>IDENTIFICATION</scope>
</reference>
<evidence type="ECO:0000313" key="3">
    <source>
        <dbReference type="Proteomes" id="UP000694567"/>
    </source>
</evidence>
<dbReference type="AlphaFoldDB" id="A0A8C0F3Q8"/>
<protein>
    <recommendedName>
        <fullName evidence="1">Groucho/TLE N-terminal Q-rich domain-containing protein</fullName>
    </recommendedName>
</protein>
<reference evidence="2" key="2">
    <citation type="submission" date="2025-09" db="UniProtKB">
        <authorList>
            <consortium name="Ensembl"/>
        </authorList>
    </citation>
    <scope>IDENTIFICATION</scope>
</reference>
<proteinExistence type="predicted"/>